<dbReference type="EMBL" id="JAEANY010000001">
    <property type="protein sequence ID" value="MBH5321253.1"/>
    <property type="molecule type" value="Genomic_DNA"/>
</dbReference>
<dbReference type="Pfam" id="PF20102">
    <property type="entry name" value="DUF6492"/>
    <property type="match status" value="1"/>
</dbReference>
<protein>
    <recommendedName>
        <fullName evidence="3">Glycosyl transferase</fullName>
    </recommendedName>
</protein>
<evidence type="ECO:0008006" key="3">
    <source>
        <dbReference type="Google" id="ProtNLM"/>
    </source>
</evidence>
<dbReference type="InterPro" id="IPR045499">
    <property type="entry name" value="DUF6492"/>
</dbReference>
<gene>
    <name evidence="1" type="ORF">I5L03_01480</name>
</gene>
<proteinExistence type="predicted"/>
<name>A0ABS0MZX2_9SPHN</name>
<dbReference type="RefSeq" id="WP_197919935.1">
    <property type="nucleotide sequence ID" value="NZ_CAWPTA010000006.1"/>
</dbReference>
<reference evidence="1 2" key="1">
    <citation type="submission" date="2020-11" db="EMBL/GenBank/DDBJ databases">
        <title>Erythrobacter sediminis sp. nov., a marine bacterium from a tidal flat of Garorim Bay.</title>
        <authorList>
            <person name="Kim D."/>
            <person name="Yoo Y."/>
            <person name="Kim J.-J."/>
        </authorList>
    </citation>
    <scope>NUCLEOTIDE SEQUENCE [LARGE SCALE GENOMIC DNA]</scope>
    <source>
        <strain evidence="1 2">JGD-13</strain>
    </source>
</reference>
<evidence type="ECO:0000313" key="1">
    <source>
        <dbReference type="EMBL" id="MBH5321253.1"/>
    </source>
</evidence>
<evidence type="ECO:0000313" key="2">
    <source>
        <dbReference type="Proteomes" id="UP000602442"/>
    </source>
</evidence>
<keyword evidence="2" id="KW-1185">Reference proteome</keyword>
<sequence>MQRRMCVVTVTYRGDISLFEQLCQSMDAVMPEMEHHVLLDPSDLTLFQRFEGPHRRIVDASTLLPQFREFTLGSRRLWWRWPFFIARGWTYQQLVKIAYVSQLDYDAALLADSDMIFLRALQDSDVFDPERVRLYHRPGQADGPEFVKWHNSASRCLGLPETGYTGSDYISTAVIWSPEVVRAMVTRIETSTGRKWHDALIANFRFSEYITYGIFCQRVPGAHRDLVSPTKSELCHCSWHYDLRSEAGVEAFVAELQPHHAGVLIQSNLGMNEAERNDILARFRAS</sequence>
<accession>A0ABS0MZX2</accession>
<organism evidence="1 2">
    <name type="scientific">Aurantiacibacter sediminis</name>
    <dbReference type="NCBI Taxonomy" id="2793064"/>
    <lineage>
        <taxon>Bacteria</taxon>
        <taxon>Pseudomonadati</taxon>
        <taxon>Pseudomonadota</taxon>
        <taxon>Alphaproteobacteria</taxon>
        <taxon>Sphingomonadales</taxon>
        <taxon>Erythrobacteraceae</taxon>
        <taxon>Aurantiacibacter</taxon>
    </lineage>
</organism>
<dbReference type="Proteomes" id="UP000602442">
    <property type="component" value="Unassembled WGS sequence"/>
</dbReference>
<comment type="caution">
    <text evidence="1">The sequence shown here is derived from an EMBL/GenBank/DDBJ whole genome shotgun (WGS) entry which is preliminary data.</text>
</comment>